<evidence type="ECO:0000313" key="1">
    <source>
        <dbReference type="EMBL" id="KAA6373024.1"/>
    </source>
</evidence>
<evidence type="ECO:0000313" key="2">
    <source>
        <dbReference type="Proteomes" id="UP000324800"/>
    </source>
</evidence>
<organism evidence="1 2">
    <name type="scientific">Streblomastix strix</name>
    <dbReference type="NCBI Taxonomy" id="222440"/>
    <lineage>
        <taxon>Eukaryota</taxon>
        <taxon>Metamonada</taxon>
        <taxon>Preaxostyla</taxon>
        <taxon>Oxymonadida</taxon>
        <taxon>Streblomastigidae</taxon>
        <taxon>Streblomastix</taxon>
    </lineage>
</organism>
<reference evidence="1 2" key="1">
    <citation type="submission" date="2019-03" db="EMBL/GenBank/DDBJ databases">
        <title>Single cell metagenomics reveals metabolic interactions within the superorganism composed of flagellate Streblomastix strix and complex community of Bacteroidetes bacteria on its surface.</title>
        <authorList>
            <person name="Treitli S.C."/>
            <person name="Kolisko M."/>
            <person name="Husnik F."/>
            <person name="Keeling P."/>
            <person name="Hampl V."/>
        </authorList>
    </citation>
    <scope>NUCLEOTIDE SEQUENCE [LARGE SCALE GENOMIC DNA]</scope>
    <source>
        <strain evidence="1">ST1C</strain>
    </source>
</reference>
<name>A0A5J4US47_9EUKA</name>
<dbReference type="Proteomes" id="UP000324800">
    <property type="component" value="Unassembled WGS sequence"/>
</dbReference>
<accession>A0A5J4US47</accession>
<dbReference type="AlphaFoldDB" id="A0A5J4US47"/>
<feature type="non-terminal residue" evidence="1">
    <location>
        <position position="125"/>
    </location>
</feature>
<gene>
    <name evidence="1" type="ORF">EZS28_031449</name>
</gene>
<dbReference type="OrthoDB" id="59402at2759"/>
<dbReference type="EMBL" id="SNRW01013079">
    <property type="protein sequence ID" value="KAA6373024.1"/>
    <property type="molecule type" value="Genomic_DNA"/>
</dbReference>
<sequence length="125" mass="14573">MLVESISTCGGCGFENDIDILNKIADISKCFIDIRNGKQTQLNFFIKPQPMLVKSPYESLGKLERHAMQWYTTHIDIDWDKKSYLRNSKKNDTSYEYLRNSTFIQKVKEFDGPLPFIDKRVGDKI</sequence>
<proteinExistence type="predicted"/>
<protein>
    <submittedName>
        <fullName evidence="1">Uncharacterized protein</fullName>
    </submittedName>
</protein>
<comment type="caution">
    <text evidence="1">The sequence shown here is derived from an EMBL/GenBank/DDBJ whole genome shotgun (WGS) entry which is preliminary data.</text>
</comment>